<protein>
    <submittedName>
        <fullName evidence="1">Dihydroorotate dehydrogenase (Quinone)</fullName>
    </submittedName>
</protein>
<organism evidence="1 2">
    <name type="scientific">Clavispora lusitaniae</name>
    <name type="common">Candida lusitaniae</name>
    <dbReference type="NCBI Taxonomy" id="36911"/>
    <lineage>
        <taxon>Eukaryota</taxon>
        <taxon>Fungi</taxon>
        <taxon>Dikarya</taxon>
        <taxon>Ascomycota</taxon>
        <taxon>Saccharomycotina</taxon>
        <taxon>Pichiomycetes</taxon>
        <taxon>Metschnikowiaceae</taxon>
        <taxon>Clavispora</taxon>
    </lineage>
</organism>
<proteinExistence type="predicted"/>
<evidence type="ECO:0000313" key="2">
    <source>
        <dbReference type="Proteomes" id="UP000195602"/>
    </source>
</evidence>
<sequence length="79" mass="8952">MGANKLGKKPSVLVKVAPDLSEPEVESIANSAKSLKLMDHYLKHHDPDKWQIEKVGTKQKHPNLRLTGQFISRLLHFRA</sequence>
<dbReference type="EMBL" id="LYUB02000001">
    <property type="protein sequence ID" value="OVF11342.1"/>
    <property type="molecule type" value="Genomic_DNA"/>
</dbReference>
<accession>A0AA91T4K4</accession>
<dbReference type="KEGG" id="clus:A9F13_01g08448"/>
<dbReference type="Proteomes" id="UP000195602">
    <property type="component" value="Unassembled WGS sequence"/>
</dbReference>
<name>A0AA91T4K4_CLALS</name>
<reference evidence="1 2" key="1">
    <citation type="submission" date="2017-04" db="EMBL/GenBank/DDBJ databases">
        <title>Draft genome of the yeast Clavispora lusitaniae type strain CBS 6936.</title>
        <authorList>
            <person name="Durrens P."/>
            <person name="Klopp C."/>
            <person name="Biteau N."/>
            <person name="Fitton-Ouhabi V."/>
            <person name="Dementhon K."/>
            <person name="Accoceberry I."/>
            <person name="Sherman D.J."/>
            <person name="Noel T."/>
        </authorList>
    </citation>
    <scope>NUCLEOTIDE SEQUENCE [LARGE SCALE GENOMIC DNA]</scope>
    <source>
        <strain evidence="1 2">CBS 6936</strain>
    </source>
</reference>
<comment type="caution">
    <text evidence="1">The sequence shown here is derived from an EMBL/GenBank/DDBJ whole genome shotgun (WGS) entry which is preliminary data.</text>
</comment>
<dbReference type="AlphaFoldDB" id="A0AA91T4K4"/>
<gene>
    <name evidence="1" type="ORF">A9F13_01g08448</name>
</gene>
<evidence type="ECO:0000313" key="1">
    <source>
        <dbReference type="EMBL" id="OVF11342.1"/>
    </source>
</evidence>